<dbReference type="AlphaFoldDB" id="A0A645J965"/>
<proteinExistence type="predicted"/>
<comment type="caution">
    <text evidence="1">The sequence shown here is derived from an EMBL/GenBank/DDBJ whole genome shotgun (WGS) entry which is preliminary data.</text>
</comment>
<protein>
    <submittedName>
        <fullName evidence="1">Uncharacterized protein</fullName>
    </submittedName>
</protein>
<accession>A0A645J965</accession>
<organism evidence="1">
    <name type="scientific">bioreactor metagenome</name>
    <dbReference type="NCBI Taxonomy" id="1076179"/>
    <lineage>
        <taxon>unclassified sequences</taxon>
        <taxon>metagenomes</taxon>
        <taxon>ecological metagenomes</taxon>
    </lineage>
</organism>
<gene>
    <name evidence="1" type="ORF">SDC9_207886</name>
</gene>
<name>A0A645J965_9ZZZZ</name>
<dbReference type="EMBL" id="VSSQ01135089">
    <property type="protein sequence ID" value="MPN60161.1"/>
    <property type="molecule type" value="Genomic_DNA"/>
</dbReference>
<sequence>MPAVDVSHISAEPFEKIAFIQSAAEPFEILVFVYRGQIHHGYIDIFFFEHCDQFAVAVAKLYKGCFGFM</sequence>
<evidence type="ECO:0000313" key="1">
    <source>
        <dbReference type="EMBL" id="MPN60161.1"/>
    </source>
</evidence>
<reference evidence="1" key="1">
    <citation type="submission" date="2019-08" db="EMBL/GenBank/DDBJ databases">
        <authorList>
            <person name="Kucharzyk K."/>
            <person name="Murdoch R.W."/>
            <person name="Higgins S."/>
            <person name="Loffler F."/>
        </authorList>
    </citation>
    <scope>NUCLEOTIDE SEQUENCE</scope>
</reference>